<evidence type="ECO:0000313" key="1">
    <source>
        <dbReference type="EMBL" id="KSU05809.1"/>
    </source>
</evidence>
<dbReference type="Proteomes" id="UP000054230">
    <property type="component" value="Unassembled WGS sequence"/>
</dbReference>
<evidence type="ECO:0000313" key="2">
    <source>
        <dbReference type="Proteomes" id="UP000054230"/>
    </source>
</evidence>
<dbReference type="EMBL" id="LKLP01000119">
    <property type="protein sequence ID" value="KSU05809.1"/>
    <property type="molecule type" value="Genomic_DNA"/>
</dbReference>
<gene>
    <name evidence="1" type="ORF">LMG8520_2395</name>
</gene>
<accession>A0A0V8CY28</accession>
<comment type="caution">
    <text evidence="1">The sequence shown here is derived from an EMBL/GenBank/DDBJ whole genome shotgun (WGS) entry which is preliminary data.</text>
</comment>
<protein>
    <submittedName>
        <fullName evidence="1">Uncharacterized protein</fullName>
    </submittedName>
</protein>
<dbReference type="AlphaFoldDB" id="A0A0V8CY28"/>
<dbReference type="RefSeq" id="WP_058210483.1">
    <property type="nucleotide sequence ID" value="NZ_LKLP01000119.1"/>
</dbReference>
<reference evidence="2" key="1">
    <citation type="submission" date="2015-10" db="EMBL/GenBank/DDBJ databases">
        <title>Draft Genome Sequences of 11 Lactococcus lactis subspecies cremoris strains.</title>
        <authorList>
            <person name="Wels M."/>
            <person name="Backus L."/>
            <person name="Boekhorst J."/>
            <person name="Dijkstra A."/>
            <person name="Beerthuizen M."/>
            <person name="Kelly W."/>
            <person name="Siezen R."/>
            <person name="Bachmann H."/>
            <person name="Van Hijum S."/>
        </authorList>
    </citation>
    <scope>NUCLEOTIDE SEQUENCE [LARGE SCALE GENOMIC DNA]</scope>
    <source>
        <strain evidence="2">LMG8520</strain>
    </source>
</reference>
<name>A0A0V8CY28_LACLL</name>
<dbReference type="PATRIC" id="fig|1360.106.peg.1152"/>
<organism evidence="1 2">
    <name type="scientific">Lactococcus lactis subsp. lactis</name>
    <name type="common">Streptococcus lactis</name>
    <dbReference type="NCBI Taxonomy" id="1360"/>
    <lineage>
        <taxon>Bacteria</taxon>
        <taxon>Bacillati</taxon>
        <taxon>Bacillota</taxon>
        <taxon>Bacilli</taxon>
        <taxon>Lactobacillales</taxon>
        <taxon>Streptococcaceae</taxon>
        <taxon>Lactococcus</taxon>
    </lineage>
</organism>
<proteinExistence type="predicted"/>
<sequence length="91" mass="10460">MLNKEGKKIKEETLIKHISQYMLENPKLTEADIAKLFSKAKQEASLLSIPTYHPLQVSDKSEISDEFKESITKVNVKKALNDESTFVEEYE</sequence>